<sequence>MTKETREAEVQVPGPSAELYVSRSPQVFADRVAQGILPREVIPFLIECGVFAVEPDDLPQVFRSKRGRSLPHPTDQGCQETAIVDVSSIPRCRGRQDLAGPACETPQEIDERKRLSLVRGKLWELISRLCERFFSSRETKVSPRDAFKAIEAILKDANSHIAEAEQKSAARQHREGSWGSVLEDDDDEGVGCLFEDDNE</sequence>
<dbReference type="EMBL" id="JAOQBH010000005">
    <property type="protein sequence ID" value="KAJ4135872.1"/>
    <property type="molecule type" value="Genomic_DNA"/>
</dbReference>
<gene>
    <name evidence="2" type="ORF">NW768_003474</name>
</gene>
<accession>A0ABQ8RHZ2</accession>
<dbReference type="Proteomes" id="UP001152024">
    <property type="component" value="Unassembled WGS sequence"/>
</dbReference>
<evidence type="ECO:0000313" key="3">
    <source>
        <dbReference type="Proteomes" id="UP001152024"/>
    </source>
</evidence>
<keyword evidence="3" id="KW-1185">Reference proteome</keyword>
<protein>
    <submittedName>
        <fullName evidence="2">Uncharacterized protein</fullName>
    </submittedName>
</protein>
<evidence type="ECO:0000256" key="1">
    <source>
        <dbReference type="SAM" id="MobiDB-lite"/>
    </source>
</evidence>
<feature type="compositionally biased region" description="Acidic residues" evidence="1">
    <location>
        <begin position="182"/>
        <end position="199"/>
    </location>
</feature>
<name>A0ABQ8RHZ2_FUSEQ</name>
<reference evidence="2" key="1">
    <citation type="submission" date="2022-09" db="EMBL/GenBank/DDBJ databases">
        <title>Fusarium specimens isolated from Avocado Roots.</title>
        <authorList>
            <person name="Stajich J."/>
            <person name="Roper C."/>
            <person name="Heimlech-Rivalta G."/>
        </authorList>
    </citation>
    <scope>NUCLEOTIDE SEQUENCE</scope>
    <source>
        <strain evidence="2">CF00095</strain>
    </source>
</reference>
<comment type="caution">
    <text evidence="2">The sequence shown here is derived from an EMBL/GenBank/DDBJ whole genome shotgun (WGS) entry which is preliminary data.</text>
</comment>
<organism evidence="2 3">
    <name type="scientific">Fusarium equiseti</name>
    <name type="common">Fusarium scirpi</name>
    <dbReference type="NCBI Taxonomy" id="61235"/>
    <lineage>
        <taxon>Eukaryota</taxon>
        <taxon>Fungi</taxon>
        <taxon>Dikarya</taxon>
        <taxon>Ascomycota</taxon>
        <taxon>Pezizomycotina</taxon>
        <taxon>Sordariomycetes</taxon>
        <taxon>Hypocreomycetidae</taxon>
        <taxon>Hypocreales</taxon>
        <taxon>Nectriaceae</taxon>
        <taxon>Fusarium</taxon>
        <taxon>Fusarium incarnatum-equiseti species complex</taxon>
    </lineage>
</organism>
<feature type="compositionally biased region" description="Basic and acidic residues" evidence="1">
    <location>
        <begin position="164"/>
        <end position="176"/>
    </location>
</feature>
<feature type="region of interest" description="Disordered" evidence="1">
    <location>
        <begin position="164"/>
        <end position="199"/>
    </location>
</feature>
<evidence type="ECO:0000313" key="2">
    <source>
        <dbReference type="EMBL" id="KAJ4135872.1"/>
    </source>
</evidence>
<proteinExistence type="predicted"/>